<dbReference type="HOGENOM" id="CLU_038395_1_0_11"/>
<feature type="site" description="Raises pKa of active site His" evidence="4">
    <location>
        <position position="150"/>
    </location>
</feature>
<dbReference type="GO" id="GO:0004644">
    <property type="term" value="F:phosphoribosylglycinamide formyltransferase activity"/>
    <property type="evidence" value="ECO:0007669"/>
    <property type="project" value="UniProtKB-UniRule"/>
</dbReference>
<evidence type="ECO:0000256" key="3">
    <source>
        <dbReference type="ARBA" id="ARBA00022755"/>
    </source>
</evidence>
<comment type="caution">
    <text evidence="4">Lacks conserved residue(s) required for the propagation of feature annotation.</text>
</comment>
<comment type="similarity">
    <text evidence="4">Belongs to the GART family.</text>
</comment>
<comment type="function">
    <text evidence="4">Catalyzes the transfer of a formyl group from 10-formyltetrahydrofolate to 5-phospho-ribosyl-glycinamide (GAR), producing 5-phospho-ribosyl-N-formylglycinamide (FGAR) and tetrahydrofolate.</text>
</comment>
<dbReference type="AlphaFoldDB" id="S2WKB8"/>
<dbReference type="Pfam" id="PF00551">
    <property type="entry name" value="Formyl_trans_N"/>
    <property type="match status" value="1"/>
</dbReference>
<feature type="binding site" evidence="4">
    <location>
        <begin position="95"/>
        <end position="98"/>
    </location>
    <ligand>
        <name>(6R)-10-formyltetrahydrofolate</name>
        <dbReference type="ChEBI" id="CHEBI:195366"/>
    </ligand>
</feature>
<evidence type="ECO:0000313" key="7">
    <source>
        <dbReference type="Proteomes" id="UP000014417"/>
    </source>
</evidence>
<name>S2WKB8_9ACTN</name>
<dbReference type="PANTHER" id="PTHR43369:SF2">
    <property type="entry name" value="PHOSPHORIBOSYLGLYCINAMIDE FORMYLTRANSFERASE"/>
    <property type="match status" value="1"/>
</dbReference>
<sequence length="194" mass="20608">MARLGQVRMVVLASGTGTLLQSLINAQEDGQLAGQIVAVGSDVPGCGAITRAKNAGLETFELPLAKGADREEWDRKLSAKVAEFSPDLVVSAGFMKLLGANFLNAFGGRCINTHPALLPSFPGMHGVRDALAAGVKVSGATVFMVDDGVDTGKIIAQRPVEVLPEDDEAQLHERIKVVERQLLKEVVNDFAKNF</sequence>
<feature type="binding site" evidence="4">
    <location>
        <position position="70"/>
    </location>
    <ligand>
        <name>(6R)-10-formyltetrahydrofolate</name>
        <dbReference type="ChEBI" id="CHEBI:195366"/>
    </ligand>
</feature>
<dbReference type="Proteomes" id="UP000014417">
    <property type="component" value="Unassembled WGS sequence"/>
</dbReference>
<dbReference type="SUPFAM" id="SSF53328">
    <property type="entry name" value="Formyltransferase"/>
    <property type="match status" value="1"/>
</dbReference>
<dbReference type="STRING" id="883161.HMPREF9306_00658"/>
<dbReference type="PANTHER" id="PTHR43369">
    <property type="entry name" value="PHOSPHORIBOSYLGLYCINAMIDE FORMYLTRANSFERASE"/>
    <property type="match status" value="1"/>
</dbReference>
<comment type="catalytic activity">
    <reaction evidence="4">
        <text>N(1)-(5-phospho-beta-D-ribosyl)glycinamide + (6R)-10-formyltetrahydrofolate = N(2)-formyl-N(1)-(5-phospho-beta-D-ribosyl)glycinamide + (6S)-5,6,7,8-tetrahydrofolate + H(+)</text>
        <dbReference type="Rhea" id="RHEA:15053"/>
        <dbReference type="ChEBI" id="CHEBI:15378"/>
        <dbReference type="ChEBI" id="CHEBI:57453"/>
        <dbReference type="ChEBI" id="CHEBI:143788"/>
        <dbReference type="ChEBI" id="CHEBI:147286"/>
        <dbReference type="ChEBI" id="CHEBI:195366"/>
        <dbReference type="EC" id="2.1.2.2"/>
    </reaction>
</comment>
<comment type="caution">
    <text evidence="6">The sequence shown here is derived from an EMBL/GenBank/DDBJ whole genome shotgun (WGS) entry which is preliminary data.</text>
</comment>
<evidence type="ECO:0000259" key="5">
    <source>
        <dbReference type="Pfam" id="PF00551"/>
    </source>
</evidence>
<dbReference type="CDD" id="cd08645">
    <property type="entry name" value="FMT_core_GART"/>
    <property type="match status" value="1"/>
</dbReference>
<dbReference type="OrthoDB" id="9806170at2"/>
<keyword evidence="2 4" id="KW-0808">Transferase</keyword>
<reference evidence="6 7" key="1">
    <citation type="submission" date="2013-04" db="EMBL/GenBank/DDBJ databases">
        <title>The Genome Sequence of Propionimicrobium lymphophilum ACS-093-V-SCH5.</title>
        <authorList>
            <consortium name="The Broad Institute Genomics Platform"/>
            <person name="Earl A."/>
            <person name="Ward D."/>
            <person name="Feldgarden M."/>
            <person name="Gevers D."/>
            <person name="Saerens B."/>
            <person name="Vaneechoutte M."/>
            <person name="Walker B."/>
            <person name="Young S."/>
            <person name="Zeng Q."/>
            <person name="Gargeya S."/>
            <person name="Fitzgerald M."/>
            <person name="Haas B."/>
            <person name="Abouelleil A."/>
            <person name="Allen A.W."/>
            <person name="Alvarado L."/>
            <person name="Arachchi H.M."/>
            <person name="Berlin A.M."/>
            <person name="Chapman S.B."/>
            <person name="Gainer-Dewar J."/>
            <person name="Goldberg J."/>
            <person name="Griggs A."/>
            <person name="Gujja S."/>
            <person name="Hansen M."/>
            <person name="Howarth C."/>
            <person name="Imamovic A."/>
            <person name="Ireland A."/>
            <person name="Larimer J."/>
            <person name="McCowan C."/>
            <person name="Murphy C."/>
            <person name="Pearson M."/>
            <person name="Poon T.W."/>
            <person name="Priest M."/>
            <person name="Roberts A."/>
            <person name="Saif S."/>
            <person name="Shea T."/>
            <person name="Sisk P."/>
            <person name="Sykes S."/>
            <person name="Wortman J."/>
            <person name="Nusbaum C."/>
            <person name="Birren B."/>
        </authorList>
    </citation>
    <scope>NUCLEOTIDE SEQUENCE [LARGE SCALE GENOMIC DNA]</scope>
    <source>
        <strain evidence="6 7">ACS-093-V-SCH5</strain>
    </source>
</reference>
<dbReference type="Gene3D" id="3.40.50.170">
    <property type="entry name" value="Formyl transferase, N-terminal domain"/>
    <property type="match status" value="1"/>
</dbReference>
<dbReference type="GO" id="GO:0005829">
    <property type="term" value="C:cytosol"/>
    <property type="evidence" value="ECO:0007669"/>
    <property type="project" value="TreeGrafter"/>
</dbReference>
<feature type="active site" description="Proton donor" evidence="4">
    <location>
        <position position="114"/>
    </location>
</feature>
<dbReference type="EMBL" id="AGZR01000005">
    <property type="protein sequence ID" value="EPD33127.1"/>
    <property type="molecule type" value="Genomic_DNA"/>
</dbReference>
<evidence type="ECO:0000256" key="4">
    <source>
        <dbReference type="HAMAP-Rule" id="MF_01930"/>
    </source>
</evidence>
<evidence type="ECO:0000256" key="1">
    <source>
        <dbReference type="ARBA" id="ARBA00005054"/>
    </source>
</evidence>
<feature type="domain" description="Formyl transferase N-terminal" evidence="5">
    <location>
        <begin position="8"/>
        <end position="187"/>
    </location>
</feature>
<dbReference type="UniPathway" id="UPA00074">
    <property type="reaction ID" value="UER00126"/>
</dbReference>
<feature type="binding site" evidence="4">
    <location>
        <position position="112"/>
    </location>
    <ligand>
        <name>(6R)-10-formyltetrahydrofolate</name>
        <dbReference type="ChEBI" id="CHEBI:195366"/>
    </ligand>
</feature>
<evidence type="ECO:0000256" key="2">
    <source>
        <dbReference type="ARBA" id="ARBA00022679"/>
    </source>
</evidence>
<organism evidence="6 7">
    <name type="scientific">Propionimicrobium lymphophilum ACS-093-V-SCH5</name>
    <dbReference type="NCBI Taxonomy" id="883161"/>
    <lineage>
        <taxon>Bacteria</taxon>
        <taxon>Bacillati</taxon>
        <taxon>Actinomycetota</taxon>
        <taxon>Actinomycetes</taxon>
        <taxon>Propionibacteriales</taxon>
        <taxon>Propionibacteriaceae</taxon>
        <taxon>Propionimicrobium</taxon>
    </lineage>
</organism>
<protein>
    <recommendedName>
        <fullName evidence="4">Phosphoribosylglycinamide formyltransferase</fullName>
        <ecNumber evidence="4">2.1.2.2</ecNumber>
    </recommendedName>
    <alternativeName>
        <fullName evidence="4">5'-phosphoribosylglycinamide transformylase</fullName>
    </alternativeName>
    <alternativeName>
        <fullName evidence="4">GAR transformylase</fullName>
        <shortName evidence="4">GART</shortName>
    </alternativeName>
</protein>
<accession>S2WKB8</accession>
<comment type="pathway">
    <text evidence="1 4">Purine metabolism; IMP biosynthesis via de novo pathway; N(2)-formyl-N(1)-(5-phospho-D-ribosyl)glycinamide from N(1)-(5-phospho-D-ribosyl)glycinamide (10-formyl THF route): step 1/1.</text>
</comment>
<dbReference type="GO" id="GO:0006189">
    <property type="term" value="P:'de novo' IMP biosynthetic process"/>
    <property type="evidence" value="ECO:0007669"/>
    <property type="project" value="UniProtKB-UniRule"/>
</dbReference>
<proteinExistence type="inferred from homology"/>
<dbReference type="RefSeq" id="WP_016455502.1">
    <property type="nucleotide sequence ID" value="NZ_KE150269.1"/>
</dbReference>
<dbReference type="NCBIfam" id="TIGR00639">
    <property type="entry name" value="PurN"/>
    <property type="match status" value="1"/>
</dbReference>
<dbReference type="InterPro" id="IPR002376">
    <property type="entry name" value="Formyl_transf_N"/>
</dbReference>
<dbReference type="PATRIC" id="fig|883161.3.peg.659"/>
<keyword evidence="3 4" id="KW-0658">Purine biosynthesis</keyword>
<dbReference type="HAMAP" id="MF_01930">
    <property type="entry name" value="PurN"/>
    <property type="match status" value="1"/>
</dbReference>
<keyword evidence="7" id="KW-1185">Reference proteome</keyword>
<dbReference type="InterPro" id="IPR004607">
    <property type="entry name" value="GART"/>
</dbReference>
<gene>
    <name evidence="4" type="primary">purN</name>
    <name evidence="6" type="ORF">HMPREF9306_00658</name>
</gene>
<dbReference type="EC" id="2.1.2.2" evidence="4"/>
<dbReference type="InterPro" id="IPR036477">
    <property type="entry name" value="Formyl_transf_N_sf"/>
</dbReference>
<evidence type="ECO:0000313" key="6">
    <source>
        <dbReference type="EMBL" id="EPD33127.1"/>
    </source>
</evidence>